<evidence type="ECO:0000313" key="2">
    <source>
        <dbReference type="Proteomes" id="UP000249130"/>
    </source>
</evidence>
<protein>
    <recommendedName>
        <fullName evidence="3">ABC transporter substrate-binding protein</fullName>
    </recommendedName>
</protein>
<organism evidence="1 2">
    <name type="scientific">Rhodoplanes roseus</name>
    <dbReference type="NCBI Taxonomy" id="29409"/>
    <lineage>
        <taxon>Bacteria</taxon>
        <taxon>Pseudomonadati</taxon>
        <taxon>Pseudomonadota</taxon>
        <taxon>Alphaproteobacteria</taxon>
        <taxon>Hyphomicrobiales</taxon>
        <taxon>Nitrobacteraceae</taxon>
        <taxon>Rhodoplanes</taxon>
    </lineage>
</organism>
<evidence type="ECO:0000313" key="1">
    <source>
        <dbReference type="EMBL" id="RAI30776.1"/>
    </source>
</evidence>
<accession>A0A327JYU1</accession>
<keyword evidence="2" id="KW-1185">Reference proteome</keyword>
<dbReference type="Proteomes" id="UP000249130">
    <property type="component" value="Unassembled WGS sequence"/>
</dbReference>
<dbReference type="EMBL" id="NPEX01000990">
    <property type="protein sequence ID" value="RAI30776.1"/>
    <property type="molecule type" value="Genomic_DNA"/>
</dbReference>
<sequence length="79" mass="8294">PAGWEGNMRFGTAAMAVAAIFTLGSSEVSAAELSIVSGSVGADIQELRTQLAEFEAETGHQVDIVEMPASTSDQFGQYR</sequence>
<comment type="caution">
    <text evidence="1">The sequence shown here is derived from an EMBL/GenBank/DDBJ whole genome shotgun (WGS) entry which is preliminary data.</text>
</comment>
<gene>
    <name evidence="1" type="ORF">CH341_32995</name>
</gene>
<dbReference type="AlphaFoldDB" id="A0A327JYU1"/>
<reference evidence="1 2" key="1">
    <citation type="submission" date="2017-07" db="EMBL/GenBank/DDBJ databases">
        <title>Draft Genome Sequences of Select Purple Nonsulfur Bacteria.</title>
        <authorList>
            <person name="Lasarre B."/>
            <person name="Mckinlay J.B."/>
        </authorList>
    </citation>
    <scope>NUCLEOTIDE SEQUENCE [LARGE SCALE GENOMIC DNA]</scope>
    <source>
        <strain evidence="1 2">DSM 5909</strain>
    </source>
</reference>
<feature type="non-terminal residue" evidence="1">
    <location>
        <position position="79"/>
    </location>
</feature>
<evidence type="ECO:0008006" key="3">
    <source>
        <dbReference type="Google" id="ProtNLM"/>
    </source>
</evidence>
<name>A0A327JYU1_9BRAD</name>
<proteinExistence type="predicted"/>
<feature type="non-terminal residue" evidence="1">
    <location>
        <position position="1"/>
    </location>
</feature>